<dbReference type="InterPro" id="IPR018108">
    <property type="entry name" value="MCP_transmembrane"/>
</dbReference>
<gene>
    <name evidence="11" type="ORF">U9M48_009752</name>
</gene>
<evidence type="ECO:0000313" key="12">
    <source>
        <dbReference type="Proteomes" id="UP001341281"/>
    </source>
</evidence>
<reference evidence="11 12" key="1">
    <citation type="submission" date="2024-02" db="EMBL/GenBank/DDBJ databases">
        <title>High-quality chromosome-scale genome assembly of Pensacola bahiagrass (Paspalum notatum Flugge var. saurae).</title>
        <authorList>
            <person name="Vega J.M."/>
            <person name="Podio M."/>
            <person name="Orjuela J."/>
            <person name="Siena L.A."/>
            <person name="Pessino S.C."/>
            <person name="Combes M.C."/>
            <person name="Mariac C."/>
            <person name="Albertini E."/>
            <person name="Pupilli F."/>
            <person name="Ortiz J.P.A."/>
            <person name="Leblanc O."/>
        </authorList>
    </citation>
    <scope>NUCLEOTIDE SEQUENCE [LARGE SCALE GENOMIC DNA]</scope>
    <source>
        <strain evidence="11">R1</strain>
        <tissue evidence="11">Leaf</tissue>
    </source>
</reference>
<feature type="repeat" description="Solcar" evidence="9">
    <location>
        <begin position="5"/>
        <end position="111"/>
    </location>
</feature>
<organism evidence="11 12">
    <name type="scientific">Paspalum notatum var. saurae</name>
    <dbReference type="NCBI Taxonomy" id="547442"/>
    <lineage>
        <taxon>Eukaryota</taxon>
        <taxon>Viridiplantae</taxon>
        <taxon>Streptophyta</taxon>
        <taxon>Embryophyta</taxon>
        <taxon>Tracheophyta</taxon>
        <taxon>Spermatophyta</taxon>
        <taxon>Magnoliopsida</taxon>
        <taxon>Liliopsida</taxon>
        <taxon>Poales</taxon>
        <taxon>Poaceae</taxon>
        <taxon>PACMAD clade</taxon>
        <taxon>Panicoideae</taxon>
        <taxon>Andropogonodae</taxon>
        <taxon>Paspaleae</taxon>
        <taxon>Paspalinae</taxon>
        <taxon>Paspalum</taxon>
    </lineage>
</organism>
<dbReference type="Gene3D" id="1.50.40.10">
    <property type="entry name" value="Mitochondrial carrier domain"/>
    <property type="match status" value="2"/>
</dbReference>
<dbReference type="Pfam" id="PF00153">
    <property type="entry name" value="Mito_carr"/>
    <property type="match status" value="4"/>
</dbReference>
<dbReference type="PANTHER" id="PTHR45624:SF15">
    <property type="entry name" value="MITOCHONDRIAL ARGININE TRANSPORTER BAC1"/>
    <property type="match status" value="1"/>
</dbReference>
<dbReference type="InterPro" id="IPR023395">
    <property type="entry name" value="MCP_dom_sf"/>
</dbReference>
<protein>
    <recommendedName>
        <fullName evidence="13">Mitochondrial arginine transporter BAC1</fullName>
    </recommendedName>
</protein>
<evidence type="ECO:0000256" key="2">
    <source>
        <dbReference type="ARBA" id="ARBA00006375"/>
    </source>
</evidence>
<dbReference type="GO" id="GO:0000064">
    <property type="term" value="F:L-ornithine transmembrane transporter activity"/>
    <property type="evidence" value="ECO:0007669"/>
    <property type="project" value="TreeGrafter"/>
</dbReference>
<proteinExistence type="inferred from homology"/>
<keyword evidence="8 9" id="KW-0472">Membrane</keyword>
<dbReference type="EMBL" id="CP144746">
    <property type="protein sequence ID" value="WVZ59638.1"/>
    <property type="molecule type" value="Genomic_DNA"/>
</dbReference>
<dbReference type="FunFam" id="1.50.40.10:FF:000091">
    <property type="entry name" value="Mitochondrial carrier protein"/>
    <property type="match status" value="1"/>
</dbReference>
<keyword evidence="5" id="KW-0677">Repeat</keyword>
<feature type="repeat" description="Solcar" evidence="9">
    <location>
        <begin position="121"/>
        <end position="211"/>
    </location>
</feature>
<accession>A0AAQ3WFR0</accession>
<dbReference type="Proteomes" id="UP001341281">
    <property type="component" value="Chromosome 02"/>
</dbReference>
<keyword evidence="3 10" id="KW-0813">Transport</keyword>
<dbReference type="SUPFAM" id="SSF103506">
    <property type="entry name" value="Mitochondrial carrier"/>
    <property type="match status" value="1"/>
</dbReference>
<evidence type="ECO:0000256" key="7">
    <source>
        <dbReference type="ARBA" id="ARBA00023128"/>
    </source>
</evidence>
<dbReference type="PROSITE" id="PS50920">
    <property type="entry name" value="SOLCAR"/>
    <property type="match status" value="3"/>
</dbReference>
<evidence type="ECO:0000256" key="4">
    <source>
        <dbReference type="ARBA" id="ARBA00022692"/>
    </source>
</evidence>
<dbReference type="PANTHER" id="PTHR45624">
    <property type="entry name" value="MITOCHONDRIAL BASIC AMINO ACIDS TRANSPORTER-RELATED"/>
    <property type="match status" value="1"/>
</dbReference>
<evidence type="ECO:0000256" key="5">
    <source>
        <dbReference type="ARBA" id="ARBA00022737"/>
    </source>
</evidence>
<comment type="similarity">
    <text evidence="2 10">Belongs to the mitochondrial carrier (TC 2.A.29) family.</text>
</comment>
<comment type="subcellular location">
    <subcellularLocation>
        <location evidence="1">Mitochondrion membrane</location>
        <topology evidence="1">Multi-pass membrane protein</topology>
    </subcellularLocation>
</comment>
<keyword evidence="4 9" id="KW-0812">Transmembrane</keyword>
<evidence type="ECO:0000256" key="6">
    <source>
        <dbReference type="ARBA" id="ARBA00022989"/>
    </source>
</evidence>
<evidence type="ECO:0000313" key="11">
    <source>
        <dbReference type="EMBL" id="WVZ59638.1"/>
    </source>
</evidence>
<keyword evidence="7" id="KW-0496">Mitochondrion</keyword>
<keyword evidence="12" id="KW-1185">Reference proteome</keyword>
<evidence type="ECO:0000256" key="3">
    <source>
        <dbReference type="ARBA" id="ARBA00022448"/>
    </source>
</evidence>
<dbReference type="AlphaFoldDB" id="A0AAQ3WFR0"/>
<dbReference type="InterPro" id="IPR050567">
    <property type="entry name" value="Mitochondrial_Carrier"/>
</dbReference>
<evidence type="ECO:0000256" key="1">
    <source>
        <dbReference type="ARBA" id="ARBA00004225"/>
    </source>
</evidence>
<evidence type="ECO:0008006" key="13">
    <source>
        <dbReference type="Google" id="ProtNLM"/>
    </source>
</evidence>
<evidence type="ECO:0000256" key="9">
    <source>
        <dbReference type="PROSITE-ProRule" id="PRU00282"/>
    </source>
</evidence>
<dbReference type="GO" id="GO:1990575">
    <property type="term" value="P:mitochondrial L-ornithine transmembrane transport"/>
    <property type="evidence" value="ECO:0007669"/>
    <property type="project" value="TreeGrafter"/>
</dbReference>
<evidence type="ECO:0000256" key="8">
    <source>
        <dbReference type="ARBA" id="ARBA00023136"/>
    </source>
</evidence>
<name>A0AAQ3WFR0_PASNO</name>
<dbReference type="GO" id="GO:0031966">
    <property type="term" value="C:mitochondrial membrane"/>
    <property type="evidence" value="ECO:0007669"/>
    <property type="project" value="UniProtKB-SubCell"/>
</dbReference>
<feature type="repeat" description="Solcar" evidence="9">
    <location>
        <begin position="231"/>
        <end position="317"/>
    </location>
</feature>
<evidence type="ECO:0000256" key="10">
    <source>
        <dbReference type="RuleBase" id="RU000488"/>
    </source>
</evidence>
<keyword evidence="6" id="KW-1133">Transmembrane helix</keyword>
<sequence length="323" mass="34625">MAGPGDAAKEYVAGAAAGVAQVVVGHPFDTVKVKLQAHNTTAQGKVYKNAFHCTSRILFEEGLMLGPVLDPAVLKFKITVRGLYKGASSSFIGIAVESSLFFGTYSQAKQLLQGSYEVGRPHLQVIVPSAACSGALISCILTPTELTKCRMQVQGKDVIHGVRYSSPLDCAVKTLKSEGLRGIFRGGLATLFREAIGNAVFFCTYEYSRYWMHNYLDSPRFSGSSHFVLAKDIGIGVMSGGISGMAFWTATLPLDVAKTIIQTDPDPHLSRNPFRILSMVYRRAGMGGCYAGLGPTLARAFPANAAAIVAWEYSAKILGIKRG</sequence>